<dbReference type="EMBL" id="JBHUHZ010000001">
    <property type="protein sequence ID" value="MFD2162487.1"/>
    <property type="molecule type" value="Genomic_DNA"/>
</dbReference>
<accession>A0ABW4ZLS2</accession>
<dbReference type="Proteomes" id="UP001597387">
    <property type="component" value="Unassembled WGS sequence"/>
</dbReference>
<evidence type="ECO:0008006" key="4">
    <source>
        <dbReference type="Google" id="ProtNLM"/>
    </source>
</evidence>
<feature type="transmembrane region" description="Helical" evidence="1">
    <location>
        <begin position="41"/>
        <end position="58"/>
    </location>
</feature>
<dbReference type="RefSeq" id="WP_255903515.1">
    <property type="nucleotide sequence ID" value="NZ_JAFMZO010000003.1"/>
</dbReference>
<proteinExistence type="predicted"/>
<reference evidence="3" key="1">
    <citation type="journal article" date="2019" name="Int. J. Syst. Evol. Microbiol.">
        <title>The Global Catalogue of Microorganisms (GCM) 10K type strain sequencing project: providing services to taxonomists for standard genome sequencing and annotation.</title>
        <authorList>
            <consortium name="The Broad Institute Genomics Platform"/>
            <consortium name="The Broad Institute Genome Sequencing Center for Infectious Disease"/>
            <person name="Wu L."/>
            <person name="Ma J."/>
        </authorList>
    </citation>
    <scope>NUCLEOTIDE SEQUENCE [LARGE SCALE GENOMIC DNA]</scope>
    <source>
        <strain evidence="3">KCTC 42217</strain>
    </source>
</reference>
<feature type="transmembrane region" description="Helical" evidence="1">
    <location>
        <begin position="78"/>
        <end position="101"/>
    </location>
</feature>
<keyword evidence="1" id="KW-1133">Transmembrane helix</keyword>
<gene>
    <name evidence="2" type="ORF">ACFSJU_08780</name>
</gene>
<keyword evidence="3" id="KW-1185">Reference proteome</keyword>
<keyword evidence="1" id="KW-0472">Membrane</keyword>
<name>A0ABW4ZLS2_9SPHI</name>
<evidence type="ECO:0000313" key="2">
    <source>
        <dbReference type="EMBL" id="MFD2162487.1"/>
    </source>
</evidence>
<organism evidence="2 3">
    <name type="scientific">Paradesertivirga mongoliensis</name>
    <dbReference type="NCBI Taxonomy" id="2100740"/>
    <lineage>
        <taxon>Bacteria</taxon>
        <taxon>Pseudomonadati</taxon>
        <taxon>Bacteroidota</taxon>
        <taxon>Sphingobacteriia</taxon>
        <taxon>Sphingobacteriales</taxon>
        <taxon>Sphingobacteriaceae</taxon>
        <taxon>Paradesertivirga</taxon>
    </lineage>
</organism>
<sequence>MPNSKLDKIKLKPNSEIEVFSLSKADYDFLTSTVVPKARRNFFWVAVVFLTLIPVMPYFPARMTGRTLIEKMSYESAIVLYCFLNSLMICLVYYFGIVQLMRDINHGQKCRYRTRVERKFWRGDEKFELELESRPKNVREKIFLDKSEFYKWFKTDLIEIEYLIRTGRILIYRKVETT</sequence>
<protein>
    <recommendedName>
        <fullName evidence="4">DUF304 domain-containing protein</fullName>
    </recommendedName>
</protein>
<keyword evidence="1" id="KW-0812">Transmembrane</keyword>
<evidence type="ECO:0000256" key="1">
    <source>
        <dbReference type="SAM" id="Phobius"/>
    </source>
</evidence>
<comment type="caution">
    <text evidence="2">The sequence shown here is derived from an EMBL/GenBank/DDBJ whole genome shotgun (WGS) entry which is preliminary data.</text>
</comment>
<evidence type="ECO:0000313" key="3">
    <source>
        <dbReference type="Proteomes" id="UP001597387"/>
    </source>
</evidence>